<feature type="non-terminal residue" evidence="2">
    <location>
        <position position="1"/>
    </location>
</feature>
<gene>
    <name evidence="2" type="ORF">METZ01_LOCUS38793</name>
</gene>
<sequence length="74" mass="8397">VADRPLRPAKDRRLGRPLPYQQANLTQAPPIVRASKMPPFPLRAYAVLIRVSSGYPPLLGRFLRVTHQFAARQH</sequence>
<name>A0A381R575_9ZZZZ</name>
<reference evidence="2" key="1">
    <citation type="submission" date="2018-05" db="EMBL/GenBank/DDBJ databases">
        <authorList>
            <person name="Lanie J.A."/>
            <person name="Ng W.-L."/>
            <person name="Kazmierczak K.M."/>
            <person name="Andrzejewski T.M."/>
            <person name="Davidsen T.M."/>
            <person name="Wayne K.J."/>
            <person name="Tettelin H."/>
            <person name="Glass J.I."/>
            <person name="Rusch D."/>
            <person name="Podicherti R."/>
            <person name="Tsui H.-C.T."/>
            <person name="Winkler M.E."/>
        </authorList>
    </citation>
    <scope>NUCLEOTIDE SEQUENCE</scope>
</reference>
<protein>
    <submittedName>
        <fullName evidence="2">Uncharacterized protein</fullName>
    </submittedName>
</protein>
<feature type="region of interest" description="Disordered" evidence="1">
    <location>
        <begin position="1"/>
        <end position="20"/>
    </location>
</feature>
<dbReference type="AlphaFoldDB" id="A0A381R575"/>
<evidence type="ECO:0000256" key="1">
    <source>
        <dbReference type="SAM" id="MobiDB-lite"/>
    </source>
</evidence>
<feature type="compositionally biased region" description="Basic and acidic residues" evidence="1">
    <location>
        <begin position="1"/>
        <end position="14"/>
    </location>
</feature>
<proteinExistence type="predicted"/>
<dbReference type="EMBL" id="UINC01001658">
    <property type="protein sequence ID" value="SUZ85939.1"/>
    <property type="molecule type" value="Genomic_DNA"/>
</dbReference>
<accession>A0A381R575</accession>
<evidence type="ECO:0000313" key="2">
    <source>
        <dbReference type="EMBL" id="SUZ85939.1"/>
    </source>
</evidence>
<organism evidence="2">
    <name type="scientific">marine metagenome</name>
    <dbReference type="NCBI Taxonomy" id="408172"/>
    <lineage>
        <taxon>unclassified sequences</taxon>
        <taxon>metagenomes</taxon>
        <taxon>ecological metagenomes</taxon>
    </lineage>
</organism>